<evidence type="ECO:0000313" key="7">
    <source>
        <dbReference type="EMBL" id="MCP2332423.1"/>
    </source>
</evidence>
<dbReference type="Pfam" id="PF00440">
    <property type="entry name" value="TetR_N"/>
    <property type="match status" value="1"/>
</dbReference>
<dbReference type="EMBL" id="AUBJ02000001">
    <property type="protein sequence ID" value="MCP2332423.1"/>
    <property type="molecule type" value="Genomic_DNA"/>
</dbReference>
<dbReference type="PANTHER" id="PTHR30055">
    <property type="entry name" value="HTH-TYPE TRANSCRIPTIONAL REGULATOR RUTR"/>
    <property type="match status" value="1"/>
</dbReference>
<organism evidence="7 8">
    <name type="scientific">Actinoalloteichus caeruleus DSM 43889</name>
    <dbReference type="NCBI Taxonomy" id="1120930"/>
    <lineage>
        <taxon>Bacteria</taxon>
        <taxon>Bacillati</taxon>
        <taxon>Actinomycetota</taxon>
        <taxon>Actinomycetes</taxon>
        <taxon>Pseudonocardiales</taxon>
        <taxon>Pseudonocardiaceae</taxon>
        <taxon>Actinoalloteichus</taxon>
        <taxon>Actinoalloteichus cyanogriseus</taxon>
    </lineage>
</organism>
<evidence type="ECO:0000256" key="5">
    <source>
        <dbReference type="SAM" id="MobiDB-lite"/>
    </source>
</evidence>
<evidence type="ECO:0000256" key="2">
    <source>
        <dbReference type="ARBA" id="ARBA00023125"/>
    </source>
</evidence>
<proteinExistence type="predicted"/>
<name>A0ABT1JIS1_ACTCY</name>
<dbReference type="SUPFAM" id="SSF48498">
    <property type="entry name" value="Tetracyclin repressor-like, C-terminal domain"/>
    <property type="match status" value="1"/>
</dbReference>
<dbReference type="RefSeq" id="WP_162147265.1">
    <property type="nucleotide sequence ID" value="NZ_AUBJ02000001.1"/>
</dbReference>
<dbReference type="InterPro" id="IPR009057">
    <property type="entry name" value="Homeodomain-like_sf"/>
</dbReference>
<dbReference type="InterPro" id="IPR004111">
    <property type="entry name" value="Repressor_TetR_C"/>
</dbReference>
<gene>
    <name evidence="7" type="ORF">G443_002693</name>
</gene>
<dbReference type="PANTHER" id="PTHR30055:SF151">
    <property type="entry name" value="TRANSCRIPTIONAL REGULATORY PROTEIN"/>
    <property type="match status" value="1"/>
</dbReference>
<dbReference type="InterPro" id="IPR050109">
    <property type="entry name" value="HTH-type_TetR-like_transc_reg"/>
</dbReference>
<reference evidence="7 8" key="1">
    <citation type="submission" date="2013-07" db="EMBL/GenBank/DDBJ databases">
        <authorList>
            <consortium name="DOE Joint Genome Institute"/>
            <person name="Reeve W."/>
            <person name="Huntemann M."/>
            <person name="Han J."/>
            <person name="Chen A."/>
            <person name="Kyrpides N."/>
            <person name="Mavromatis K."/>
            <person name="Markowitz V."/>
            <person name="Palaniappan K."/>
            <person name="Ivanova N."/>
            <person name="Schaumberg A."/>
            <person name="Pati A."/>
            <person name="Liolios K."/>
            <person name="Nordberg H.P."/>
            <person name="Cantor M.N."/>
            <person name="Hua S.X."/>
            <person name="Woyke T."/>
        </authorList>
    </citation>
    <scope>NUCLEOTIDE SEQUENCE [LARGE SCALE GENOMIC DNA]</scope>
    <source>
        <strain evidence="7 8">DSM 43889</strain>
    </source>
</reference>
<evidence type="ECO:0000313" key="8">
    <source>
        <dbReference type="Proteomes" id="UP000791080"/>
    </source>
</evidence>
<evidence type="ECO:0000256" key="4">
    <source>
        <dbReference type="PROSITE-ProRule" id="PRU00335"/>
    </source>
</evidence>
<dbReference type="Pfam" id="PF02909">
    <property type="entry name" value="TetR_C_1"/>
    <property type="match status" value="1"/>
</dbReference>
<feature type="DNA-binding region" description="H-T-H motif" evidence="4">
    <location>
        <begin position="79"/>
        <end position="98"/>
    </location>
</feature>
<keyword evidence="8" id="KW-1185">Reference proteome</keyword>
<dbReference type="InterPro" id="IPR001647">
    <property type="entry name" value="HTH_TetR"/>
</dbReference>
<sequence>MTDRRPTSAPTGQGTSEPASACPPPEAVPRSTAEVARRLALLWDRPTPSPLGRRARLSLTAVVDAAIGLVQESGLEALSMRGVAARLGVGAMSLYTYVPGRTELVDLMIDRAYEAFELPDPEADWRPALEQYARQLHALLGRHPWMLTLNRTRLPLAPHVLDADEAGLRTLIDTGLPEHRVVEVVELVNGLVWGLASTAAREAAESSETGQGYGEYWQEWSGFWVTYFDVERYPTMTRVYQAGAFDDGVDFDRVLGRLLDSVENTIDQYSTGASPASRHD</sequence>
<evidence type="ECO:0000256" key="1">
    <source>
        <dbReference type="ARBA" id="ARBA00023015"/>
    </source>
</evidence>
<dbReference type="SUPFAM" id="SSF46689">
    <property type="entry name" value="Homeodomain-like"/>
    <property type="match status" value="1"/>
</dbReference>
<keyword evidence="3" id="KW-0804">Transcription</keyword>
<feature type="region of interest" description="Disordered" evidence="5">
    <location>
        <begin position="1"/>
        <end position="28"/>
    </location>
</feature>
<reference evidence="7 8" key="2">
    <citation type="submission" date="2022-06" db="EMBL/GenBank/DDBJ databases">
        <title>Genomic Encyclopedia of Type Strains, Phase I: the one thousand microbial genomes (KMG-I) project.</title>
        <authorList>
            <person name="Kyrpides N."/>
        </authorList>
    </citation>
    <scope>NUCLEOTIDE SEQUENCE [LARGE SCALE GENOMIC DNA]</scope>
    <source>
        <strain evidence="7 8">DSM 43889</strain>
    </source>
</reference>
<protein>
    <submittedName>
        <fullName evidence="7">Transcriptional regulator, TetR family</fullName>
    </submittedName>
</protein>
<accession>A0ABT1JIS1</accession>
<keyword evidence="1" id="KW-0805">Transcription regulation</keyword>
<evidence type="ECO:0000259" key="6">
    <source>
        <dbReference type="PROSITE" id="PS50977"/>
    </source>
</evidence>
<feature type="domain" description="HTH tetR-type" evidence="6">
    <location>
        <begin position="56"/>
        <end position="116"/>
    </location>
</feature>
<keyword evidence="2 4" id="KW-0238">DNA-binding</keyword>
<dbReference type="InterPro" id="IPR036271">
    <property type="entry name" value="Tet_transcr_reg_TetR-rel_C_sf"/>
</dbReference>
<comment type="caution">
    <text evidence="7">The sequence shown here is derived from an EMBL/GenBank/DDBJ whole genome shotgun (WGS) entry which is preliminary data.</text>
</comment>
<dbReference type="Gene3D" id="1.10.357.10">
    <property type="entry name" value="Tetracycline Repressor, domain 2"/>
    <property type="match status" value="1"/>
</dbReference>
<dbReference type="PROSITE" id="PS50977">
    <property type="entry name" value="HTH_TETR_2"/>
    <property type="match status" value="1"/>
</dbReference>
<dbReference type="Gene3D" id="1.10.10.60">
    <property type="entry name" value="Homeodomain-like"/>
    <property type="match status" value="1"/>
</dbReference>
<dbReference type="Proteomes" id="UP000791080">
    <property type="component" value="Unassembled WGS sequence"/>
</dbReference>
<evidence type="ECO:0000256" key="3">
    <source>
        <dbReference type="ARBA" id="ARBA00023163"/>
    </source>
</evidence>